<dbReference type="Proteomes" id="UP000024635">
    <property type="component" value="Unassembled WGS sequence"/>
</dbReference>
<dbReference type="EMBL" id="JARK01001360">
    <property type="protein sequence ID" value="EYC19615.1"/>
    <property type="molecule type" value="Genomic_DNA"/>
</dbReference>
<protein>
    <recommendedName>
        <fullName evidence="4">Secreted protein</fullName>
    </recommendedName>
</protein>
<evidence type="ECO:0000256" key="1">
    <source>
        <dbReference type="SAM" id="SignalP"/>
    </source>
</evidence>
<proteinExistence type="predicted"/>
<name>A0A016UWR2_9BILA</name>
<evidence type="ECO:0000313" key="3">
    <source>
        <dbReference type="Proteomes" id="UP000024635"/>
    </source>
</evidence>
<gene>
    <name evidence="2" type="primary">Acey_s0024.g969</name>
    <name evidence="2" type="ORF">Y032_0024g969</name>
</gene>
<sequence>MNTVPVLYCSLIFVGLRQAYCGSLTETERYLTESSQILRRRVVSDADHDHHLNANSVSSRHFLSTFYCVTTQK</sequence>
<feature type="signal peptide" evidence="1">
    <location>
        <begin position="1"/>
        <end position="21"/>
    </location>
</feature>
<keyword evidence="1" id="KW-0732">Signal</keyword>
<evidence type="ECO:0008006" key="4">
    <source>
        <dbReference type="Google" id="ProtNLM"/>
    </source>
</evidence>
<comment type="caution">
    <text evidence="2">The sequence shown here is derived from an EMBL/GenBank/DDBJ whole genome shotgun (WGS) entry which is preliminary data.</text>
</comment>
<accession>A0A016UWR2</accession>
<keyword evidence="3" id="KW-1185">Reference proteome</keyword>
<reference evidence="3" key="1">
    <citation type="journal article" date="2015" name="Nat. Genet.">
        <title>The genome and transcriptome of the zoonotic hookworm Ancylostoma ceylanicum identify infection-specific gene families.</title>
        <authorList>
            <person name="Schwarz E.M."/>
            <person name="Hu Y."/>
            <person name="Antoshechkin I."/>
            <person name="Miller M.M."/>
            <person name="Sternberg P.W."/>
            <person name="Aroian R.V."/>
        </authorList>
    </citation>
    <scope>NUCLEOTIDE SEQUENCE</scope>
    <source>
        <strain evidence="3">HY135</strain>
    </source>
</reference>
<organism evidence="2 3">
    <name type="scientific">Ancylostoma ceylanicum</name>
    <dbReference type="NCBI Taxonomy" id="53326"/>
    <lineage>
        <taxon>Eukaryota</taxon>
        <taxon>Metazoa</taxon>
        <taxon>Ecdysozoa</taxon>
        <taxon>Nematoda</taxon>
        <taxon>Chromadorea</taxon>
        <taxon>Rhabditida</taxon>
        <taxon>Rhabditina</taxon>
        <taxon>Rhabditomorpha</taxon>
        <taxon>Strongyloidea</taxon>
        <taxon>Ancylostomatidae</taxon>
        <taxon>Ancylostomatinae</taxon>
        <taxon>Ancylostoma</taxon>
    </lineage>
</organism>
<feature type="chain" id="PRO_5001492777" description="Secreted protein" evidence="1">
    <location>
        <begin position="22"/>
        <end position="73"/>
    </location>
</feature>
<dbReference type="AlphaFoldDB" id="A0A016UWR2"/>
<evidence type="ECO:0000313" key="2">
    <source>
        <dbReference type="EMBL" id="EYC19615.1"/>
    </source>
</evidence>